<evidence type="ECO:0000259" key="1">
    <source>
        <dbReference type="Pfam" id="PF14082"/>
    </source>
</evidence>
<dbReference type="AlphaFoldDB" id="A0AAP9QYG7"/>
<dbReference type="Proteomes" id="UP000514462">
    <property type="component" value="Chromosome"/>
</dbReference>
<evidence type="ECO:0000313" key="2">
    <source>
        <dbReference type="EMBL" id="QMR41115.1"/>
    </source>
</evidence>
<dbReference type="Pfam" id="PF14082">
    <property type="entry name" value="SduA_C"/>
    <property type="match status" value="1"/>
</dbReference>
<organism evidence="2 3">
    <name type="scientific">Klebsiella aerogenes</name>
    <name type="common">Enterobacter aerogenes</name>
    <dbReference type="NCBI Taxonomy" id="548"/>
    <lineage>
        <taxon>Bacteria</taxon>
        <taxon>Pseudomonadati</taxon>
        <taxon>Pseudomonadota</taxon>
        <taxon>Gammaproteobacteria</taxon>
        <taxon>Enterobacterales</taxon>
        <taxon>Enterobacteriaceae</taxon>
        <taxon>Klebsiella/Raoultella group</taxon>
        <taxon>Klebsiella</taxon>
    </lineage>
</organism>
<dbReference type="RefSeq" id="WP_135683423.1">
    <property type="nucleotide sequence ID" value="NZ_CP055904.1"/>
</dbReference>
<dbReference type="InterPro" id="IPR025359">
    <property type="entry name" value="SduA_C"/>
</dbReference>
<dbReference type="EMBL" id="CP055904">
    <property type="protein sequence ID" value="QMR41115.1"/>
    <property type="molecule type" value="Genomic_DNA"/>
</dbReference>
<name>A0AAP9QYG7_KLEAE</name>
<proteinExistence type="predicted"/>
<gene>
    <name evidence="2" type="ORF">HV331_17145</name>
</gene>
<feature type="domain" description="Shedu protein SduA C-terminal" evidence="1">
    <location>
        <begin position="287"/>
        <end position="447"/>
    </location>
</feature>
<reference evidence="3" key="1">
    <citation type="submission" date="2020-06" db="EMBL/GenBank/DDBJ databases">
        <title>REHAB project genomes.</title>
        <authorList>
            <person name="Shaw L.P."/>
        </authorList>
    </citation>
    <scope>NUCLEOTIDE SEQUENCE [LARGE SCALE GENOMIC DNA]</scope>
    <source>
        <strain evidence="3">RHBSTW-00938</strain>
    </source>
</reference>
<evidence type="ECO:0000313" key="3">
    <source>
        <dbReference type="Proteomes" id="UP000514462"/>
    </source>
</evidence>
<protein>
    <submittedName>
        <fullName evidence="2">DUF4263 domain-containing protein</fullName>
    </submittedName>
</protein>
<sequence length="460" mass="51763">MASLRPSAYNQRDREDGGPFLIIQSAESEEGVDVFFTDVPPEQFSSDSLIALLMNICPDKMTIWPINVRQDTDEYLSPKYDRLERIVITRSIVEPYPLPESEDDVVGLLEQLPDGFAKDYRFGLGLLWEYRHICDAVTSRDDVSVLIIQGGDKAIIDPPFFLLGIKRFNRLRRELNSITSRYQRDARSEKKFQTYQSILHAADPEQYPALIKKLRSGTIAEKTNGGRDNTALGPQDRRAVVQLVKDNVKALAKTESRSLLALRSDIELVTLDQLIARYSEMLGCKLTESKWQNFFMDNPFILSLAFAIPVFLVQGQAYAGGKKLNGREGKYTDFVYASAASGNLALVEIKRPETELLSKKPYRGGDVYAASGELSGALTQLLDQRFKLQMTLPVLKMDANLNNIHGFAIRCIIIAGASPTENEHKKSFELVRNAFSEVVVITFDELLQRLIEIRKALSPS</sequence>
<accession>A0AAP9QYG7</accession>